<reference evidence="1 2" key="2">
    <citation type="journal article" date="2022" name="Mol. Ecol. Resour.">
        <title>The genomes of chicory, endive, great burdock and yacon provide insights into Asteraceae paleo-polyploidization history and plant inulin production.</title>
        <authorList>
            <person name="Fan W."/>
            <person name="Wang S."/>
            <person name="Wang H."/>
            <person name="Wang A."/>
            <person name="Jiang F."/>
            <person name="Liu H."/>
            <person name="Zhao H."/>
            <person name="Xu D."/>
            <person name="Zhang Y."/>
        </authorList>
    </citation>
    <scope>NUCLEOTIDE SEQUENCE [LARGE SCALE GENOMIC DNA]</scope>
    <source>
        <strain evidence="2">cv. Yunnan</strain>
        <tissue evidence="1">Leaves</tissue>
    </source>
</reference>
<evidence type="ECO:0000313" key="1">
    <source>
        <dbReference type="EMBL" id="KAI3724839.1"/>
    </source>
</evidence>
<keyword evidence="2" id="KW-1185">Reference proteome</keyword>
<name>A0ACB9BSE8_9ASTR</name>
<proteinExistence type="predicted"/>
<accession>A0ACB9BSE8</accession>
<protein>
    <submittedName>
        <fullName evidence="1">Uncharacterized protein</fullName>
    </submittedName>
</protein>
<dbReference type="Proteomes" id="UP001056120">
    <property type="component" value="Linkage Group LG22"/>
</dbReference>
<gene>
    <name evidence="1" type="ORF">L1987_64606</name>
</gene>
<organism evidence="1 2">
    <name type="scientific">Smallanthus sonchifolius</name>
    <dbReference type="NCBI Taxonomy" id="185202"/>
    <lineage>
        <taxon>Eukaryota</taxon>
        <taxon>Viridiplantae</taxon>
        <taxon>Streptophyta</taxon>
        <taxon>Embryophyta</taxon>
        <taxon>Tracheophyta</taxon>
        <taxon>Spermatophyta</taxon>
        <taxon>Magnoliopsida</taxon>
        <taxon>eudicotyledons</taxon>
        <taxon>Gunneridae</taxon>
        <taxon>Pentapetalae</taxon>
        <taxon>asterids</taxon>
        <taxon>campanulids</taxon>
        <taxon>Asterales</taxon>
        <taxon>Asteraceae</taxon>
        <taxon>Asteroideae</taxon>
        <taxon>Heliantheae alliance</taxon>
        <taxon>Millerieae</taxon>
        <taxon>Smallanthus</taxon>
    </lineage>
</organism>
<dbReference type="EMBL" id="CM042039">
    <property type="protein sequence ID" value="KAI3724839.1"/>
    <property type="molecule type" value="Genomic_DNA"/>
</dbReference>
<evidence type="ECO:0000313" key="2">
    <source>
        <dbReference type="Proteomes" id="UP001056120"/>
    </source>
</evidence>
<sequence>MLTDQSIFSTFASIYKPQSSFNESLESDLFADELKHDMKTRKYKDLDPELFGDEDDDAKGNHKLKDYDPRLFENPTPQPLPKFQSQIYILSPSTMTTINTFTCFLTFTLLFTSSLFSDPSTLSPATATHLGSDDSWLFPSASPPIDSPPSPLPTSDLPPSHASTPSDLTLYPAPDTTDVNDLSTANVKTEEPKTSNYN</sequence>
<comment type="caution">
    <text evidence="1">The sequence shown here is derived from an EMBL/GenBank/DDBJ whole genome shotgun (WGS) entry which is preliminary data.</text>
</comment>
<reference evidence="2" key="1">
    <citation type="journal article" date="2022" name="Mol. Ecol. Resour.">
        <title>The genomes of chicory, endive, great burdock and yacon provide insights into Asteraceae palaeo-polyploidization history and plant inulin production.</title>
        <authorList>
            <person name="Fan W."/>
            <person name="Wang S."/>
            <person name="Wang H."/>
            <person name="Wang A."/>
            <person name="Jiang F."/>
            <person name="Liu H."/>
            <person name="Zhao H."/>
            <person name="Xu D."/>
            <person name="Zhang Y."/>
        </authorList>
    </citation>
    <scope>NUCLEOTIDE SEQUENCE [LARGE SCALE GENOMIC DNA]</scope>
    <source>
        <strain evidence="2">cv. Yunnan</strain>
    </source>
</reference>